<dbReference type="EMBL" id="PEVC01000037">
    <property type="protein sequence ID" value="PIV00960.1"/>
    <property type="molecule type" value="Genomic_DNA"/>
</dbReference>
<protein>
    <submittedName>
        <fullName evidence="1">Uncharacterized protein</fullName>
    </submittedName>
</protein>
<dbReference type="AlphaFoldDB" id="A0A2M7BD28"/>
<accession>A0A2M7BD28</accession>
<organism evidence="1 2">
    <name type="scientific">Candidatus Shapirobacteria bacterium CG03_land_8_20_14_0_80_39_12</name>
    <dbReference type="NCBI Taxonomy" id="1974879"/>
    <lineage>
        <taxon>Bacteria</taxon>
        <taxon>Candidatus Shapironibacteriota</taxon>
    </lineage>
</organism>
<gene>
    <name evidence="1" type="ORF">COS54_01960</name>
</gene>
<evidence type="ECO:0000313" key="2">
    <source>
        <dbReference type="Proteomes" id="UP000229631"/>
    </source>
</evidence>
<evidence type="ECO:0000313" key="1">
    <source>
        <dbReference type="EMBL" id="PIV00960.1"/>
    </source>
</evidence>
<name>A0A2M7BD28_9BACT</name>
<dbReference type="Proteomes" id="UP000229631">
    <property type="component" value="Unassembled WGS sequence"/>
</dbReference>
<sequence length="168" mass="19107">MGIETWHERTVRNPTWWAAERLKHRLLKELNLPENTVKKGELADVFTKTALFRFGSKETGFSSLTPWEEANASGRSDEILSSPVITVTDIDEVLTRNWATAVDLLKQIKAGGKISPESFRQTVRDHTPWRNLMALDRLGRMVNNQLVITTRRCTEESLLGQISSLFSP</sequence>
<feature type="non-terminal residue" evidence="1">
    <location>
        <position position="168"/>
    </location>
</feature>
<comment type="caution">
    <text evidence="1">The sequence shown here is derived from an EMBL/GenBank/DDBJ whole genome shotgun (WGS) entry which is preliminary data.</text>
</comment>
<reference evidence="2" key="1">
    <citation type="submission" date="2017-09" db="EMBL/GenBank/DDBJ databases">
        <title>Depth-based differentiation of microbial function through sediment-hosted aquifers and enrichment of novel symbionts in the deep terrestrial subsurface.</title>
        <authorList>
            <person name="Probst A.J."/>
            <person name="Ladd B."/>
            <person name="Jarett J.K."/>
            <person name="Geller-Mcgrath D.E."/>
            <person name="Sieber C.M.K."/>
            <person name="Emerson J.B."/>
            <person name="Anantharaman K."/>
            <person name="Thomas B.C."/>
            <person name="Malmstrom R."/>
            <person name="Stieglmeier M."/>
            <person name="Klingl A."/>
            <person name="Woyke T."/>
            <person name="Ryan C.M."/>
            <person name="Banfield J.F."/>
        </authorList>
    </citation>
    <scope>NUCLEOTIDE SEQUENCE [LARGE SCALE GENOMIC DNA]</scope>
</reference>
<proteinExistence type="predicted"/>